<protein>
    <recommendedName>
        <fullName evidence="3">BTB domain-containing protein</fullName>
    </recommendedName>
</protein>
<reference evidence="2" key="1">
    <citation type="journal article" date="2017" name="Genome Biol.">
        <title>Comparative genomics reveals high biological diversity and specific adaptations in the industrially and medically important fungal genus Aspergillus.</title>
        <authorList>
            <person name="de Vries R.P."/>
            <person name="Riley R."/>
            <person name="Wiebenga A."/>
            <person name="Aguilar-Osorio G."/>
            <person name="Amillis S."/>
            <person name="Uchima C.A."/>
            <person name="Anderluh G."/>
            <person name="Asadollahi M."/>
            <person name="Askin M."/>
            <person name="Barry K."/>
            <person name="Battaglia E."/>
            <person name="Bayram O."/>
            <person name="Benocci T."/>
            <person name="Braus-Stromeyer S.A."/>
            <person name="Caldana C."/>
            <person name="Canovas D."/>
            <person name="Cerqueira G.C."/>
            <person name="Chen F."/>
            <person name="Chen W."/>
            <person name="Choi C."/>
            <person name="Clum A."/>
            <person name="Dos Santos R.A."/>
            <person name="Damasio A.R."/>
            <person name="Diallinas G."/>
            <person name="Emri T."/>
            <person name="Fekete E."/>
            <person name="Flipphi M."/>
            <person name="Freyberg S."/>
            <person name="Gallo A."/>
            <person name="Gournas C."/>
            <person name="Habgood R."/>
            <person name="Hainaut M."/>
            <person name="Harispe M.L."/>
            <person name="Henrissat B."/>
            <person name="Hilden K.S."/>
            <person name="Hope R."/>
            <person name="Hossain A."/>
            <person name="Karabika E."/>
            <person name="Karaffa L."/>
            <person name="Karanyi Z."/>
            <person name="Krasevec N."/>
            <person name="Kuo A."/>
            <person name="Kusch H."/>
            <person name="LaButti K."/>
            <person name="Lagendijk E.L."/>
            <person name="Lapidus A."/>
            <person name="Levasseur A."/>
            <person name="Lindquist E."/>
            <person name="Lipzen A."/>
            <person name="Logrieco A.F."/>
            <person name="MacCabe A."/>
            <person name="Maekelae M.R."/>
            <person name="Malavazi I."/>
            <person name="Melin P."/>
            <person name="Meyer V."/>
            <person name="Mielnichuk N."/>
            <person name="Miskei M."/>
            <person name="Molnar A.P."/>
            <person name="Mule G."/>
            <person name="Ngan C.Y."/>
            <person name="Orejas M."/>
            <person name="Orosz E."/>
            <person name="Ouedraogo J.P."/>
            <person name="Overkamp K.M."/>
            <person name="Park H.-S."/>
            <person name="Perrone G."/>
            <person name="Piumi F."/>
            <person name="Punt P.J."/>
            <person name="Ram A.F."/>
            <person name="Ramon A."/>
            <person name="Rauscher S."/>
            <person name="Record E."/>
            <person name="Riano-Pachon D.M."/>
            <person name="Robert V."/>
            <person name="Roehrig J."/>
            <person name="Ruller R."/>
            <person name="Salamov A."/>
            <person name="Salih N.S."/>
            <person name="Samson R.A."/>
            <person name="Sandor E."/>
            <person name="Sanguinetti M."/>
            <person name="Schuetze T."/>
            <person name="Sepcic K."/>
            <person name="Shelest E."/>
            <person name="Sherlock G."/>
            <person name="Sophianopoulou V."/>
            <person name="Squina F.M."/>
            <person name="Sun H."/>
            <person name="Susca A."/>
            <person name="Todd R.B."/>
            <person name="Tsang A."/>
            <person name="Unkles S.E."/>
            <person name="van de Wiele N."/>
            <person name="van Rossen-Uffink D."/>
            <person name="Oliveira J.V."/>
            <person name="Vesth T.C."/>
            <person name="Visser J."/>
            <person name="Yu J.-H."/>
            <person name="Zhou M."/>
            <person name="Andersen M.R."/>
            <person name="Archer D.B."/>
            <person name="Baker S.E."/>
            <person name="Benoit I."/>
            <person name="Brakhage A.A."/>
            <person name="Braus G.H."/>
            <person name="Fischer R."/>
            <person name="Frisvad J.C."/>
            <person name="Goldman G.H."/>
            <person name="Houbraken J."/>
            <person name="Oakley B."/>
            <person name="Pocsi I."/>
            <person name="Scazzocchio C."/>
            <person name="Seiboth B."/>
            <person name="vanKuyk P.A."/>
            <person name="Wortman J."/>
            <person name="Dyer P.S."/>
            <person name="Grigoriev I.V."/>
        </authorList>
    </citation>
    <scope>NUCLEOTIDE SEQUENCE [LARGE SCALE GENOMIC DNA]</scope>
    <source>
        <strain evidence="2">CBS 583.65</strain>
    </source>
</reference>
<keyword evidence="2" id="KW-1185">Reference proteome</keyword>
<dbReference type="EMBL" id="KV878130">
    <property type="protein sequence ID" value="OJJ03099.1"/>
    <property type="molecule type" value="Genomic_DNA"/>
</dbReference>
<gene>
    <name evidence="1" type="ORF">ASPVEDRAFT_714349</name>
</gene>
<evidence type="ECO:0000313" key="1">
    <source>
        <dbReference type="EMBL" id="OJJ03099.1"/>
    </source>
</evidence>
<name>A0A1L9PNK4_ASPVE</name>
<accession>A0A1L9PNK4</accession>
<dbReference type="AlphaFoldDB" id="A0A1L9PNK4"/>
<evidence type="ECO:0000313" key="2">
    <source>
        <dbReference type="Proteomes" id="UP000184073"/>
    </source>
</evidence>
<dbReference type="RefSeq" id="XP_040668861.1">
    <property type="nucleotide sequence ID" value="XM_040816119.1"/>
</dbReference>
<dbReference type="OrthoDB" id="5326346at2759"/>
<sequence>MRYETALPFTHHVVGMNARISQQQQQHNTIHSFSLLYHLHRFITMSGVLDMCERSPTTLPPIVAPPPTPTENVFCLDRHGDVTLEIYGLHRKLIDLLLSEHLTVTKMRDLPILVGDSSEDPDPQGRSVLFLLSSRHLILGSSYFAALLRSMDREYGSHIQQHRFVHRTRSNGVAFVYMLALLHCRNHLVPNAVPYHILSDMAILVNYYGIFEAVKSIGDIWINNLINSVIPNAPAHLQLRWVMIAWVFRRADLFTNLTRDVITMSTDKIGTTSMLPIPHIVLDKLNNAREYHLGVLIQLLNTLPATIAQGCLKEYEKYGCAIGTFAGDVCTESASLICHSEMSRMGINPPPTDPDFSGLSIQNILMQCQKVRVTDGPAEYGWADEHRECSLWWRVAVLLERFQMPAGLDMKEQELEIYLPLNLV</sequence>
<dbReference type="GeneID" id="63731630"/>
<organism evidence="1 2">
    <name type="scientific">Aspergillus versicolor CBS 583.65</name>
    <dbReference type="NCBI Taxonomy" id="1036611"/>
    <lineage>
        <taxon>Eukaryota</taxon>
        <taxon>Fungi</taxon>
        <taxon>Dikarya</taxon>
        <taxon>Ascomycota</taxon>
        <taxon>Pezizomycotina</taxon>
        <taxon>Eurotiomycetes</taxon>
        <taxon>Eurotiomycetidae</taxon>
        <taxon>Eurotiales</taxon>
        <taxon>Aspergillaceae</taxon>
        <taxon>Aspergillus</taxon>
        <taxon>Aspergillus subgen. Nidulantes</taxon>
    </lineage>
</organism>
<dbReference type="Proteomes" id="UP000184073">
    <property type="component" value="Unassembled WGS sequence"/>
</dbReference>
<proteinExistence type="predicted"/>
<dbReference type="VEuPathDB" id="FungiDB:ASPVEDRAFT_714349"/>
<evidence type="ECO:0008006" key="3">
    <source>
        <dbReference type="Google" id="ProtNLM"/>
    </source>
</evidence>
<dbReference type="STRING" id="1036611.A0A1L9PNK4"/>